<dbReference type="EMBL" id="HACG01041741">
    <property type="protein sequence ID" value="CEK88606.1"/>
    <property type="molecule type" value="Transcribed_RNA"/>
</dbReference>
<dbReference type="AlphaFoldDB" id="A0A0B7B8H6"/>
<gene>
    <name evidence="2" type="primary">ORF166127</name>
</gene>
<evidence type="ECO:0000313" key="2">
    <source>
        <dbReference type="EMBL" id="CEK88606.1"/>
    </source>
</evidence>
<feature type="domain" description="Rab3-GAP regulatory subunit N-terminal" evidence="1">
    <location>
        <begin position="2"/>
        <end position="55"/>
    </location>
</feature>
<dbReference type="Pfam" id="PF14655">
    <property type="entry name" value="RAB3GAP2_N"/>
    <property type="match status" value="1"/>
</dbReference>
<evidence type="ECO:0000259" key="1">
    <source>
        <dbReference type="Pfam" id="PF14655"/>
    </source>
</evidence>
<accession>A0A0B7B8H6</accession>
<proteinExistence type="predicted"/>
<dbReference type="InterPro" id="IPR032839">
    <property type="entry name" value="RAB3GAP_N"/>
</dbReference>
<reference evidence="2" key="1">
    <citation type="submission" date="2014-12" db="EMBL/GenBank/DDBJ databases">
        <title>Insight into the proteome of Arion vulgaris.</title>
        <authorList>
            <person name="Aradska J."/>
            <person name="Bulat T."/>
            <person name="Smidak R."/>
            <person name="Sarate P."/>
            <person name="Gangsoo J."/>
            <person name="Sialana F."/>
            <person name="Bilban M."/>
            <person name="Lubec G."/>
        </authorList>
    </citation>
    <scope>NUCLEOTIDE SEQUENCE</scope>
    <source>
        <tissue evidence="2">Skin</tissue>
    </source>
</reference>
<organism evidence="2">
    <name type="scientific">Arion vulgaris</name>
    <dbReference type="NCBI Taxonomy" id="1028688"/>
    <lineage>
        <taxon>Eukaryota</taxon>
        <taxon>Metazoa</taxon>
        <taxon>Spiralia</taxon>
        <taxon>Lophotrochozoa</taxon>
        <taxon>Mollusca</taxon>
        <taxon>Gastropoda</taxon>
        <taxon>Heterobranchia</taxon>
        <taxon>Euthyneura</taxon>
        <taxon>Panpulmonata</taxon>
        <taxon>Eupulmonata</taxon>
        <taxon>Stylommatophora</taxon>
        <taxon>Helicina</taxon>
        <taxon>Arionoidea</taxon>
        <taxon>Arionidae</taxon>
        <taxon>Arion</taxon>
    </lineage>
</organism>
<protein>
    <recommendedName>
        <fullName evidence="1">Rab3-GAP regulatory subunit N-terminal domain-containing protein</fullName>
    </recommendedName>
</protein>
<sequence length="72" mass="7752">DQEKVSDYVSCGVMCANTFDQLKAASMLGGVKATVKTSPPAMSVFMTTGTGPYVDSSMLLKALHSQFCLRWL</sequence>
<feature type="non-terminal residue" evidence="2">
    <location>
        <position position="1"/>
    </location>
</feature>
<name>A0A0B7B8H6_9EUPU</name>